<evidence type="ECO:0000313" key="2">
    <source>
        <dbReference type="Proteomes" id="UP000005459"/>
    </source>
</evidence>
<keyword evidence="2" id="KW-1185">Reference proteome</keyword>
<protein>
    <recommendedName>
        <fullName evidence="3">Phage transcriptional regulator, AlpA</fullName>
    </recommendedName>
</protein>
<proteinExistence type="predicted"/>
<dbReference type="Gene3D" id="1.10.238.160">
    <property type="match status" value="1"/>
</dbReference>
<evidence type="ECO:0008006" key="3">
    <source>
        <dbReference type="Google" id="ProtNLM"/>
    </source>
</evidence>
<dbReference type="RefSeq" id="WP_007193332.1">
    <property type="nucleotide sequence ID" value="NZ_AFWV01000007.1"/>
</dbReference>
<evidence type="ECO:0000313" key="1">
    <source>
        <dbReference type="EMBL" id="EGV18473.1"/>
    </source>
</evidence>
<dbReference type="OrthoDB" id="8455288at2"/>
<organism evidence="1 2">
    <name type="scientific">Thiocapsa marina 5811</name>
    <dbReference type="NCBI Taxonomy" id="768671"/>
    <lineage>
        <taxon>Bacteria</taxon>
        <taxon>Pseudomonadati</taxon>
        <taxon>Pseudomonadota</taxon>
        <taxon>Gammaproteobacteria</taxon>
        <taxon>Chromatiales</taxon>
        <taxon>Chromatiaceae</taxon>
        <taxon>Thiocapsa</taxon>
    </lineage>
</organism>
<name>F9UC05_9GAMM</name>
<dbReference type="STRING" id="768671.ThimaDRAFT_2457"/>
<dbReference type="Pfam" id="PF05930">
    <property type="entry name" value="Phage_AlpA"/>
    <property type="match status" value="1"/>
</dbReference>
<dbReference type="AlphaFoldDB" id="F9UC05"/>
<sequence length="106" mass="11304">MPTSVLRLRTVLERTGYSRSRVYARIAAGLFPRPIALGARAAAWPEHDIEAVLAALIRAATDDELRTLVLEIHAQRSTFGLGADERALAAAEASAAPQAPASRRSG</sequence>
<dbReference type="InterPro" id="IPR010260">
    <property type="entry name" value="AlpA"/>
</dbReference>
<accession>F9UC05</accession>
<gene>
    <name evidence="1" type="ORF">ThimaDRAFT_2457</name>
</gene>
<dbReference type="EMBL" id="AFWV01000007">
    <property type="protein sequence ID" value="EGV18473.1"/>
    <property type="molecule type" value="Genomic_DNA"/>
</dbReference>
<dbReference type="Proteomes" id="UP000005459">
    <property type="component" value="Unassembled WGS sequence"/>
</dbReference>
<reference evidence="1 2" key="1">
    <citation type="submission" date="2011-06" db="EMBL/GenBank/DDBJ databases">
        <title>The draft genome of Thiocapsa marina 5811.</title>
        <authorList>
            <consortium name="US DOE Joint Genome Institute (JGI-PGF)"/>
            <person name="Lucas S."/>
            <person name="Han J."/>
            <person name="Cheng J.-F."/>
            <person name="Goodwin L."/>
            <person name="Pitluck S."/>
            <person name="Peters L."/>
            <person name="Land M.L."/>
            <person name="Hauser L."/>
            <person name="Vogl K."/>
            <person name="Liu Z."/>
            <person name="Imhoff J."/>
            <person name="Thiel V."/>
            <person name="Frigaard N.-U."/>
            <person name="Bryant D."/>
            <person name="Woyke T.J."/>
        </authorList>
    </citation>
    <scope>NUCLEOTIDE SEQUENCE [LARGE SCALE GENOMIC DNA]</scope>
    <source>
        <strain evidence="1 2">5811</strain>
    </source>
</reference>
<dbReference type="eggNOG" id="COG3311">
    <property type="taxonomic scope" value="Bacteria"/>
</dbReference>